<reference evidence="8" key="1">
    <citation type="submission" date="2020-05" db="EMBL/GenBank/DDBJ databases">
        <title>WGS assembly of Panicum virgatum.</title>
        <authorList>
            <person name="Lovell J.T."/>
            <person name="Jenkins J."/>
            <person name="Shu S."/>
            <person name="Juenger T.E."/>
            <person name="Schmutz J."/>
        </authorList>
    </citation>
    <scope>NUCLEOTIDE SEQUENCE</scope>
    <source>
        <strain evidence="8">AP13</strain>
    </source>
</reference>
<feature type="region of interest" description="Disordered" evidence="4">
    <location>
        <begin position="259"/>
        <end position="284"/>
    </location>
</feature>
<evidence type="ECO:0000256" key="4">
    <source>
        <dbReference type="SAM" id="MobiDB-lite"/>
    </source>
</evidence>
<comment type="subcellular location">
    <subcellularLocation>
        <location evidence="1">Membrane</location>
        <topology evidence="1">Single-pass membrane protein</topology>
    </subcellularLocation>
</comment>
<keyword evidence="3" id="KW-0325">Glycoprotein</keyword>
<dbReference type="PANTHER" id="PTHR33138:SF1">
    <property type="entry name" value="OS01G0113900 PROTEIN"/>
    <property type="match status" value="1"/>
</dbReference>
<dbReference type="InterPro" id="IPR032872">
    <property type="entry name" value="WAK_assoc_C"/>
</dbReference>
<evidence type="ECO:0000259" key="6">
    <source>
        <dbReference type="Pfam" id="PF13947"/>
    </source>
</evidence>
<feature type="domain" description="Wall-associated receptor kinase galacturonan-binding" evidence="6">
    <location>
        <begin position="27"/>
        <end position="93"/>
    </location>
</feature>
<dbReference type="Pfam" id="PF14380">
    <property type="entry name" value="WAK_assoc"/>
    <property type="match status" value="1"/>
</dbReference>
<evidence type="ECO:0000256" key="2">
    <source>
        <dbReference type="ARBA" id="ARBA00022729"/>
    </source>
</evidence>
<dbReference type="Proteomes" id="UP000823388">
    <property type="component" value="Chromosome 5K"/>
</dbReference>
<evidence type="ECO:0000256" key="1">
    <source>
        <dbReference type="ARBA" id="ARBA00004167"/>
    </source>
</evidence>
<dbReference type="AlphaFoldDB" id="A0A8T0SUZ4"/>
<dbReference type="GO" id="GO:0016020">
    <property type="term" value="C:membrane"/>
    <property type="evidence" value="ECO:0007669"/>
    <property type="project" value="UniProtKB-SubCell"/>
</dbReference>
<dbReference type="EMBL" id="CM029045">
    <property type="protein sequence ID" value="KAG2599919.1"/>
    <property type="molecule type" value="Genomic_DNA"/>
</dbReference>
<keyword evidence="2 5" id="KW-0732">Signal</keyword>
<proteinExistence type="predicted"/>
<evidence type="ECO:0008006" key="10">
    <source>
        <dbReference type="Google" id="ProtNLM"/>
    </source>
</evidence>
<feature type="signal peptide" evidence="5">
    <location>
        <begin position="1"/>
        <end position="22"/>
    </location>
</feature>
<dbReference type="InterPro" id="IPR025287">
    <property type="entry name" value="WAK_GUB"/>
</dbReference>
<protein>
    <recommendedName>
        <fullName evidence="10">LEAF RUST 10 DISEASE-RESISTANCE LOCUS RECEPTOR-LIKE PROTEIN KINASE-like 1.2</fullName>
    </recommendedName>
</protein>
<dbReference type="Pfam" id="PF13947">
    <property type="entry name" value="GUB_WAK_bind"/>
    <property type="match status" value="1"/>
</dbReference>
<name>A0A8T0SUZ4_PANVG</name>
<feature type="chain" id="PRO_5035782971" description="LEAF RUST 10 DISEASE-RESISTANCE LOCUS RECEPTOR-LIKE PROTEIN KINASE-like 1.2" evidence="5">
    <location>
        <begin position="23"/>
        <end position="314"/>
    </location>
</feature>
<dbReference type="GO" id="GO:0030247">
    <property type="term" value="F:polysaccharide binding"/>
    <property type="evidence" value="ECO:0007669"/>
    <property type="project" value="InterPro"/>
</dbReference>
<evidence type="ECO:0000313" key="8">
    <source>
        <dbReference type="EMBL" id="KAG2599919.1"/>
    </source>
</evidence>
<organism evidence="8 9">
    <name type="scientific">Panicum virgatum</name>
    <name type="common">Blackwell switchgrass</name>
    <dbReference type="NCBI Taxonomy" id="38727"/>
    <lineage>
        <taxon>Eukaryota</taxon>
        <taxon>Viridiplantae</taxon>
        <taxon>Streptophyta</taxon>
        <taxon>Embryophyta</taxon>
        <taxon>Tracheophyta</taxon>
        <taxon>Spermatophyta</taxon>
        <taxon>Magnoliopsida</taxon>
        <taxon>Liliopsida</taxon>
        <taxon>Poales</taxon>
        <taxon>Poaceae</taxon>
        <taxon>PACMAD clade</taxon>
        <taxon>Panicoideae</taxon>
        <taxon>Panicodae</taxon>
        <taxon>Paniceae</taxon>
        <taxon>Panicinae</taxon>
        <taxon>Panicum</taxon>
        <taxon>Panicum sect. Hiantes</taxon>
    </lineage>
</organism>
<feature type="compositionally biased region" description="Low complexity" evidence="4">
    <location>
        <begin position="263"/>
        <end position="272"/>
    </location>
</feature>
<evidence type="ECO:0000256" key="3">
    <source>
        <dbReference type="ARBA" id="ARBA00023180"/>
    </source>
</evidence>
<evidence type="ECO:0000313" key="9">
    <source>
        <dbReference type="Proteomes" id="UP000823388"/>
    </source>
</evidence>
<evidence type="ECO:0000256" key="5">
    <source>
        <dbReference type="SAM" id="SignalP"/>
    </source>
</evidence>
<feature type="domain" description="Wall-associated receptor kinase C-terminal" evidence="7">
    <location>
        <begin position="168"/>
        <end position="252"/>
    </location>
</feature>
<evidence type="ECO:0000259" key="7">
    <source>
        <dbReference type="Pfam" id="PF14380"/>
    </source>
</evidence>
<accession>A0A8T0SUZ4</accession>
<keyword evidence="9" id="KW-1185">Reference proteome</keyword>
<gene>
    <name evidence="8" type="ORF">PVAP13_5KG487100</name>
</gene>
<dbReference type="PANTHER" id="PTHR33138">
    <property type="entry name" value="OS01G0690200 PROTEIN"/>
    <property type="match status" value="1"/>
</dbReference>
<comment type="caution">
    <text evidence="8">The sequence shown here is derived from an EMBL/GenBank/DDBJ whole genome shotgun (WGS) entry which is preliminary data.</text>
</comment>
<sequence>MAASLFLPLLLPILFLLAVAEALPPPCSDAACGDQVVRYPFWLLNASTSDCGYPGLGLVCEANATPTLILPVKSHRYRVWNIEYDTHTVAVSDADADEPAAGCPRLHVNLTIDYTTSALRLTQSDSNITFLYNCSKNISWPSAWELSGCYGGYSGKRSYVLPDGGTGAEAYESECEEVVVAPVLGLYKEGMVGPPGTPAAGAVGEMVRAGFQLMYNAHSGQCGGCERSGGWCGYRHSQTDGGAMSFTCFCDGGPTADRCAKDPAGPSQSRSSPGPPDLLGNPPQASAVATLKFERSRAAGKQRITWASSFASLH</sequence>